<dbReference type="AlphaFoldDB" id="A0A1Y3QQQ6"/>
<organism evidence="1 2">
    <name type="scientific">Alistipes onderdonkii</name>
    <dbReference type="NCBI Taxonomy" id="328813"/>
    <lineage>
        <taxon>Bacteria</taxon>
        <taxon>Pseudomonadati</taxon>
        <taxon>Bacteroidota</taxon>
        <taxon>Bacteroidia</taxon>
        <taxon>Bacteroidales</taxon>
        <taxon>Rikenellaceae</taxon>
        <taxon>Alistipes</taxon>
    </lineage>
</organism>
<dbReference type="EMBL" id="NFHB01000011">
    <property type="protein sequence ID" value="OUN01916.1"/>
    <property type="molecule type" value="Genomic_DNA"/>
</dbReference>
<proteinExistence type="predicted"/>
<evidence type="ECO:0000313" key="1">
    <source>
        <dbReference type="EMBL" id="OUN01916.1"/>
    </source>
</evidence>
<dbReference type="eggNOG" id="COG4845">
    <property type="taxonomic scope" value="Bacteria"/>
</dbReference>
<gene>
    <name evidence="1" type="ORF">B5G41_13795</name>
</gene>
<evidence type="ECO:0000313" key="2">
    <source>
        <dbReference type="Proteomes" id="UP000195772"/>
    </source>
</evidence>
<dbReference type="Pfam" id="PF00302">
    <property type="entry name" value="CAT"/>
    <property type="match status" value="1"/>
</dbReference>
<dbReference type="Gene3D" id="3.30.559.10">
    <property type="entry name" value="Chloramphenicol acetyltransferase-like domain"/>
    <property type="match status" value="1"/>
</dbReference>
<keyword evidence="1" id="KW-0808">Transferase</keyword>
<dbReference type="InterPro" id="IPR001707">
    <property type="entry name" value="Cmp_AcTrfase"/>
</dbReference>
<comment type="caution">
    <text evidence="1">The sequence shown here is derived from an EMBL/GenBank/DDBJ whole genome shotgun (WGS) entry which is preliminary data.</text>
</comment>
<reference evidence="2" key="1">
    <citation type="submission" date="2017-04" db="EMBL/GenBank/DDBJ databases">
        <title>Function of individual gut microbiota members based on whole genome sequencing of pure cultures obtained from chicken caecum.</title>
        <authorList>
            <person name="Medvecky M."/>
            <person name="Cejkova D."/>
            <person name="Polansky O."/>
            <person name="Karasova D."/>
            <person name="Kubasova T."/>
            <person name="Cizek A."/>
            <person name="Rychlik I."/>
        </authorList>
    </citation>
    <scope>NUCLEOTIDE SEQUENCE [LARGE SCALE GENOMIC DNA]</scope>
    <source>
        <strain evidence="2">An90</strain>
    </source>
</reference>
<dbReference type="GO" id="GO:0008811">
    <property type="term" value="F:chloramphenicol O-acetyltransferase activity"/>
    <property type="evidence" value="ECO:0007669"/>
    <property type="project" value="InterPro"/>
</dbReference>
<dbReference type="PANTHER" id="PTHR38474:SF1">
    <property type="entry name" value="SLR0299 PROTEIN"/>
    <property type="match status" value="1"/>
</dbReference>
<dbReference type="SUPFAM" id="SSF52777">
    <property type="entry name" value="CoA-dependent acyltransferases"/>
    <property type="match status" value="1"/>
</dbReference>
<dbReference type="PANTHER" id="PTHR38474">
    <property type="entry name" value="SLR0299 PROTEIN"/>
    <property type="match status" value="1"/>
</dbReference>
<dbReference type="Proteomes" id="UP000195772">
    <property type="component" value="Unassembled WGS sequence"/>
</dbReference>
<dbReference type="InterPro" id="IPR023213">
    <property type="entry name" value="CAT-like_dom_sf"/>
</dbReference>
<sequence length="218" mass="24847">MKHIVDIETWERRDNYAFFRNFLNSWISVATEVDCTEARAAAKATGRSFFLYYLYAVLRSVNEIEEFRYRTDSSGNVVYHDRVDVITPIAVPGRTFYTVRIPYHAEFDRFYARARAIVTGIPSDGDPYGEEKVLQAQGDYDVFLLSATPKLYFTSVTYAQGAPGQPTEYPLMNAGKAVAREGRLVMPLSIFVNHAFVDGEHISRFFELVAAHLKRISC</sequence>
<protein>
    <submittedName>
        <fullName evidence="1">Chloramphenicol acetyltransferase</fullName>
    </submittedName>
</protein>
<accession>A0A1Y3QQQ6</accession>
<dbReference type="SMART" id="SM01059">
    <property type="entry name" value="CAT"/>
    <property type="match status" value="1"/>
</dbReference>
<name>A0A1Y3QQQ6_9BACT</name>
<dbReference type="OrthoDB" id="9801766at2"/>
<dbReference type="RefSeq" id="WP_018696031.1">
    <property type="nucleotide sequence ID" value="NZ_AP025562.1"/>
</dbReference>